<proteinExistence type="predicted"/>
<dbReference type="CDD" id="cd03221">
    <property type="entry name" value="ABCF_EF-3"/>
    <property type="match status" value="1"/>
</dbReference>
<reference evidence="4" key="1">
    <citation type="submission" date="2020-10" db="EMBL/GenBank/DDBJ databases">
        <authorList>
            <person name="Gilroy R."/>
        </authorList>
    </citation>
    <scope>NUCLEOTIDE SEQUENCE</scope>
    <source>
        <strain evidence="4">CHK178-757</strain>
    </source>
</reference>
<dbReference type="InterPro" id="IPR003439">
    <property type="entry name" value="ABC_transporter-like_ATP-bd"/>
</dbReference>
<dbReference type="GO" id="GO:0005524">
    <property type="term" value="F:ATP binding"/>
    <property type="evidence" value="ECO:0007669"/>
    <property type="project" value="UniProtKB-KW"/>
</dbReference>
<name>A0A9D1F5H3_9FIRM</name>
<dbReference type="Gene3D" id="3.40.50.300">
    <property type="entry name" value="P-loop containing nucleotide triphosphate hydrolases"/>
    <property type="match status" value="2"/>
</dbReference>
<sequence>MLQIKNLTISHKKDLKTLVQDFTWTLNPGDKAAVIGEEGNGKSTFLKLLYDPGLVEDYVEYSGEIYKGNLKLGYLPQELDRRYSAMSILNFFEECDAFYQYTYNELSDIARGLGLDAQMFFSDQKMGTLSGGEKVKLGMAKILAENPDVLLLDEPSNDIDLETLTWLETFIKNYDRPILYVSHDETLLENTANVIIHFEQLRRKTLPRHTVARSDYGSYVRERLAKMDHQAQMARKEESDYKKQQERYRQIMQKVEHQQSSISRQDPHGGRLLKKKMHAVKSMGRRMEREHEGMTQMPDTEDAIMPSWIGDTGLPAGKTVLDFYRDILYAPSEPERILAKDIHLKIVGPEKLCIVGPNGAGKTTLLRMIARELLERKDIRAVYMPQNYEDQMDFSITPVDFLETTGEKAAISRVRTFLGSMKYTPDEMFHPIRDLSGGQKAKLFFVKMILDGANVLVLDEPTRNFSPLSNPVIRQILQEFQGCIISISHDRKYISQVCDRVCRFTPHGLDPA</sequence>
<dbReference type="PANTHER" id="PTHR42855">
    <property type="entry name" value="ABC TRANSPORTER ATP-BINDING SUBUNIT"/>
    <property type="match status" value="1"/>
</dbReference>
<dbReference type="PANTHER" id="PTHR42855:SF2">
    <property type="entry name" value="DRUG RESISTANCE ABC TRANSPORTER,ATP-BINDING PROTEIN"/>
    <property type="match status" value="1"/>
</dbReference>
<dbReference type="PROSITE" id="PS00211">
    <property type="entry name" value="ABC_TRANSPORTER_1"/>
    <property type="match status" value="2"/>
</dbReference>
<comment type="caution">
    <text evidence="4">The sequence shown here is derived from an EMBL/GenBank/DDBJ whole genome shotgun (WGS) entry which is preliminary data.</text>
</comment>
<keyword evidence="2 4" id="KW-0067">ATP-binding</keyword>
<evidence type="ECO:0000313" key="4">
    <source>
        <dbReference type="EMBL" id="HIS47362.1"/>
    </source>
</evidence>
<dbReference type="SMART" id="SM00382">
    <property type="entry name" value="AAA"/>
    <property type="match status" value="2"/>
</dbReference>
<keyword evidence="1" id="KW-0547">Nucleotide-binding</keyword>
<dbReference type="InterPro" id="IPR017871">
    <property type="entry name" value="ABC_transporter-like_CS"/>
</dbReference>
<feature type="domain" description="ABC transporter" evidence="3">
    <location>
        <begin position="2"/>
        <end position="225"/>
    </location>
</feature>
<evidence type="ECO:0000256" key="2">
    <source>
        <dbReference type="ARBA" id="ARBA00022840"/>
    </source>
</evidence>
<accession>A0A9D1F5H3</accession>
<dbReference type="InterPro" id="IPR003593">
    <property type="entry name" value="AAA+_ATPase"/>
</dbReference>
<dbReference type="Pfam" id="PF00005">
    <property type="entry name" value="ABC_tran"/>
    <property type="match status" value="2"/>
</dbReference>
<organism evidence="4 5">
    <name type="scientific">Candidatus Scybalocola faecigallinarum</name>
    <dbReference type="NCBI Taxonomy" id="2840941"/>
    <lineage>
        <taxon>Bacteria</taxon>
        <taxon>Bacillati</taxon>
        <taxon>Bacillota</taxon>
        <taxon>Clostridia</taxon>
        <taxon>Lachnospirales</taxon>
        <taxon>Lachnospiraceae</taxon>
        <taxon>Lachnospiraceae incertae sedis</taxon>
        <taxon>Candidatus Scybalocola (ex Gilroy et al. 2021)</taxon>
    </lineage>
</organism>
<dbReference type="AlphaFoldDB" id="A0A9D1F5H3"/>
<dbReference type="Proteomes" id="UP000823927">
    <property type="component" value="Unassembled WGS sequence"/>
</dbReference>
<reference evidence="4" key="2">
    <citation type="journal article" date="2021" name="PeerJ">
        <title>Extensive microbial diversity within the chicken gut microbiome revealed by metagenomics and culture.</title>
        <authorList>
            <person name="Gilroy R."/>
            <person name="Ravi A."/>
            <person name="Getino M."/>
            <person name="Pursley I."/>
            <person name="Horton D.L."/>
            <person name="Alikhan N.F."/>
            <person name="Baker D."/>
            <person name="Gharbi K."/>
            <person name="Hall N."/>
            <person name="Watson M."/>
            <person name="Adriaenssens E.M."/>
            <person name="Foster-Nyarko E."/>
            <person name="Jarju S."/>
            <person name="Secka A."/>
            <person name="Antonio M."/>
            <person name="Oren A."/>
            <person name="Chaudhuri R.R."/>
            <person name="La Ragione R."/>
            <person name="Hildebrand F."/>
            <person name="Pallen M.J."/>
        </authorList>
    </citation>
    <scope>NUCLEOTIDE SEQUENCE</scope>
    <source>
        <strain evidence="4">CHK178-757</strain>
    </source>
</reference>
<evidence type="ECO:0000313" key="5">
    <source>
        <dbReference type="Proteomes" id="UP000823927"/>
    </source>
</evidence>
<gene>
    <name evidence="4" type="ORF">IAB46_07380</name>
</gene>
<dbReference type="InterPro" id="IPR027417">
    <property type="entry name" value="P-loop_NTPase"/>
</dbReference>
<evidence type="ECO:0000259" key="3">
    <source>
        <dbReference type="PROSITE" id="PS50893"/>
    </source>
</evidence>
<evidence type="ECO:0000256" key="1">
    <source>
        <dbReference type="ARBA" id="ARBA00022741"/>
    </source>
</evidence>
<dbReference type="InterPro" id="IPR051309">
    <property type="entry name" value="ABCF_ATPase"/>
</dbReference>
<protein>
    <submittedName>
        <fullName evidence="4">ABC-F family ATP-binding cassette domain-containing protein</fullName>
    </submittedName>
</protein>
<dbReference type="SUPFAM" id="SSF52540">
    <property type="entry name" value="P-loop containing nucleoside triphosphate hydrolases"/>
    <property type="match status" value="2"/>
</dbReference>
<dbReference type="EMBL" id="DVIT01000027">
    <property type="protein sequence ID" value="HIS47362.1"/>
    <property type="molecule type" value="Genomic_DNA"/>
</dbReference>
<dbReference type="PROSITE" id="PS50893">
    <property type="entry name" value="ABC_TRANSPORTER_2"/>
    <property type="match status" value="1"/>
</dbReference>
<dbReference type="GO" id="GO:0016887">
    <property type="term" value="F:ATP hydrolysis activity"/>
    <property type="evidence" value="ECO:0007669"/>
    <property type="project" value="InterPro"/>
</dbReference>